<proteinExistence type="predicted"/>
<dbReference type="InterPro" id="IPR021365">
    <property type="entry name" value="DUF2891"/>
</dbReference>
<sequence length="66" mass="7284">MRDVLAEEEFSNWFARFLPDPFARHLACLHTPADLSDRTDGRLAHLDGLNLSRALAGDIRPPGIGA</sequence>
<keyword evidence="2" id="KW-1185">Reference proteome</keyword>
<dbReference type="OrthoDB" id="9779797at2"/>
<dbReference type="EMBL" id="CP011770">
    <property type="protein sequence ID" value="AKM09977.1"/>
    <property type="molecule type" value="Genomic_DNA"/>
</dbReference>
<protein>
    <submittedName>
        <fullName evidence="1">Uncharacterized protein</fullName>
    </submittedName>
</protein>
<name>A0A0G3XFJ8_9SPHN</name>
<evidence type="ECO:0000313" key="2">
    <source>
        <dbReference type="Proteomes" id="UP000035287"/>
    </source>
</evidence>
<reference evidence="1 2" key="1">
    <citation type="submission" date="2015-06" db="EMBL/GenBank/DDBJ databases">
        <authorList>
            <person name="Zeng Y."/>
            <person name="Huang Y."/>
        </authorList>
    </citation>
    <scope>NUCLEOTIDE SEQUENCE [LARGE SCALE GENOMIC DNA]</scope>
    <source>
        <strain evidence="1 2">PQ-2</strain>
    </source>
</reference>
<accession>A0A0G3XFJ8</accession>
<dbReference type="KEGG" id="cna:AB433_08300"/>
<dbReference type="STRING" id="1348774.AB433_08300"/>
<gene>
    <name evidence="1" type="ORF">AB433_08300</name>
</gene>
<evidence type="ECO:0000313" key="1">
    <source>
        <dbReference type="EMBL" id="AKM09977.1"/>
    </source>
</evidence>
<dbReference type="PATRIC" id="fig|1348774.3.peg.1740"/>
<organism evidence="1 2">
    <name type="scientific">Croceicoccus naphthovorans</name>
    <dbReference type="NCBI Taxonomy" id="1348774"/>
    <lineage>
        <taxon>Bacteria</taxon>
        <taxon>Pseudomonadati</taxon>
        <taxon>Pseudomonadota</taxon>
        <taxon>Alphaproteobacteria</taxon>
        <taxon>Sphingomonadales</taxon>
        <taxon>Erythrobacteraceae</taxon>
        <taxon>Croceicoccus</taxon>
    </lineage>
</organism>
<dbReference type="Proteomes" id="UP000035287">
    <property type="component" value="Chromosome"/>
</dbReference>
<dbReference type="RefSeq" id="WP_047820657.1">
    <property type="nucleotide sequence ID" value="NZ_CP011770.1"/>
</dbReference>
<dbReference type="AlphaFoldDB" id="A0A0G3XFJ8"/>
<dbReference type="Pfam" id="PF11199">
    <property type="entry name" value="DUF2891"/>
    <property type="match status" value="1"/>
</dbReference>